<proteinExistence type="predicted"/>
<gene>
    <name evidence="1" type="ORF">NLG97_g4520</name>
</gene>
<comment type="caution">
    <text evidence="1">The sequence shown here is derived from an EMBL/GenBank/DDBJ whole genome shotgun (WGS) entry which is preliminary data.</text>
</comment>
<keyword evidence="2" id="KW-1185">Reference proteome</keyword>
<evidence type="ECO:0000313" key="1">
    <source>
        <dbReference type="EMBL" id="KAJ3493775.1"/>
    </source>
</evidence>
<protein>
    <submittedName>
        <fullName evidence="1">Uncharacterized protein</fullName>
    </submittedName>
</protein>
<sequence>MKLTTSLALAAYWAIGAVAIPTAPKLGPLQVFHNLPKLPPQWTIHGPADKTTKVKAQIDSPNYGKWLSKEEVDAFTAPPKENVKAVKDWLNSSSISKVSQPTSNWIEFVVPISAMESLLDAKYELFNHHTLGRPVPATTKYSVPKGLHGIIDLVTPTTAFYQNMGPTLQTSPVEERVDVVLENRQPCNTNAITPSCINSLYNVDYTSKGSATAASTLFINVAASHSDYQSLRSKYTSGLQDFQYVSIAGGYNPGSGDQNTLLEGNLDTQYIGGVAAPNPSQLLAAGPNGQEFEDQMANFASYLNSASNPPSTVSGSTGGGFSNRFSTPSYQQDDVTAYEKFDGNRANGYFNKNGRGYPDISLVSLNFQVITNGQTLNVLGTSASSPSWAALVSVLNDYRKQQGKPNLGFINPLLYSAKGKSGLRDITSGRNPGCGLQGFPATGLGVLDFAKMRAVV</sequence>
<evidence type="ECO:0000313" key="2">
    <source>
        <dbReference type="Proteomes" id="UP001148737"/>
    </source>
</evidence>
<dbReference type="EMBL" id="JANAKD010000452">
    <property type="protein sequence ID" value="KAJ3493775.1"/>
    <property type="molecule type" value="Genomic_DNA"/>
</dbReference>
<accession>A0ACC1QV44</accession>
<name>A0ACC1QV44_9HYPO</name>
<organism evidence="1 2">
    <name type="scientific">Lecanicillium saksenae</name>
    <dbReference type="NCBI Taxonomy" id="468837"/>
    <lineage>
        <taxon>Eukaryota</taxon>
        <taxon>Fungi</taxon>
        <taxon>Dikarya</taxon>
        <taxon>Ascomycota</taxon>
        <taxon>Pezizomycotina</taxon>
        <taxon>Sordariomycetes</taxon>
        <taxon>Hypocreomycetidae</taxon>
        <taxon>Hypocreales</taxon>
        <taxon>Cordycipitaceae</taxon>
        <taxon>Lecanicillium</taxon>
    </lineage>
</organism>
<dbReference type="Proteomes" id="UP001148737">
    <property type="component" value="Unassembled WGS sequence"/>
</dbReference>
<reference evidence="1" key="1">
    <citation type="submission" date="2022-07" db="EMBL/GenBank/DDBJ databases">
        <title>Genome Sequence of Lecanicillium saksenae.</title>
        <authorList>
            <person name="Buettner E."/>
        </authorList>
    </citation>
    <scope>NUCLEOTIDE SEQUENCE</scope>
    <source>
        <strain evidence="1">VT-O1</strain>
    </source>
</reference>